<evidence type="ECO:0000313" key="3">
    <source>
        <dbReference type="EMBL" id="MBX7482048.1"/>
    </source>
</evidence>
<reference evidence="3 4" key="1">
    <citation type="submission" date="2021-08" db="EMBL/GenBank/DDBJ databases">
        <title>Comparative Genomics Analysis of the Genus Qipengyuania Reveals Extensive Genetic Diversity and Metabolic Versatility, Including the Description of Fifteen Novel Species.</title>
        <authorList>
            <person name="Liu Y."/>
        </authorList>
    </citation>
    <scope>NUCLEOTIDE SEQUENCE [LARGE SCALE GENOMIC DNA]</scope>
    <source>
        <strain evidence="3 4">6D47A</strain>
    </source>
</reference>
<dbReference type="EMBL" id="JAIGNO010000003">
    <property type="protein sequence ID" value="MBX7482048.1"/>
    <property type="molecule type" value="Genomic_DNA"/>
</dbReference>
<keyword evidence="2" id="KW-0732">Signal</keyword>
<feature type="compositionally biased region" description="Low complexity" evidence="1">
    <location>
        <begin position="83"/>
        <end position="111"/>
    </location>
</feature>
<sequence length="131" mass="12848">MRLNSLAFAGKSLLAPALLLPLAACGEAAAPVEEETPAAEAAAATPAPVASEAISEAVTEPVSEPRSDAPVAASSPQTVTTSAPAPSARKVAPAAVATPTPTATATPAADPHAGHDMSTMSDEDMKAMGHN</sequence>
<name>A0ABS7J3Y5_9SPHN</name>
<evidence type="ECO:0000313" key="4">
    <source>
        <dbReference type="Proteomes" id="UP000755104"/>
    </source>
</evidence>
<feature type="signal peptide" evidence="2">
    <location>
        <begin position="1"/>
        <end position="28"/>
    </location>
</feature>
<organism evidence="3 4">
    <name type="scientific">Qipengyuania qiaonensis</name>
    <dbReference type="NCBI Taxonomy" id="2867240"/>
    <lineage>
        <taxon>Bacteria</taxon>
        <taxon>Pseudomonadati</taxon>
        <taxon>Pseudomonadota</taxon>
        <taxon>Alphaproteobacteria</taxon>
        <taxon>Sphingomonadales</taxon>
        <taxon>Erythrobacteraceae</taxon>
        <taxon>Qipengyuania</taxon>
    </lineage>
</organism>
<dbReference type="Proteomes" id="UP000755104">
    <property type="component" value="Unassembled WGS sequence"/>
</dbReference>
<proteinExistence type="predicted"/>
<feature type="chain" id="PRO_5046938052" evidence="2">
    <location>
        <begin position="29"/>
        <end position="131"/>
    </location>
</feature>
<dbReference type="RefSeq" id="WP_221556734.1">
    <property type="nucleotide sequence ID" value="NZ_JAIGNO010000003.1"/>
</dbReference>
<feature type="compositionally biased region" description="Low complexity" evidence="1">
    <location>
        <begin position="38"/>
        <end position="53"/>
    </location>
</feature>
<keyword evidence="4" id="KW-1185">Reference proteome</keyword>
<feature type="region of interest" description="Disordered" evidence="1">
    <location>
        <begin position="28"/>
        <end position="131"/>
    </location>
</feature>
<comment type="caution">
    <text evidence="3">The sequence shown here is derived from an EMBL/GenBank/DDBJ whole genome shotgun (WGS) entry which is preliminary data.</text>
</comment>
<protein>
    <submittedName>
        <fullName evidence="3">Uncharacterized protein</fullName>
    </submittedName>
</protein>
<accession>A0ABS7J3Y5</accession>
<evidence type="ECO:0000256" key="1">
    <source>
        <dbReference type="SAM" id="MobiDB-lite"/>
    </source>
</evidence>
<evidence type="ECO:0000256" key="2">
    <source>
        <dbReference type="SAM" id="SignalP"/>
    </source>
</evidence>
<gene>
    <name evidence="3" type="ORF">K3174_05860</name>
</gene>